<dbReference type="Proteomes" id="UP001175001">
    <property type="component" value="Unassembled WGS sequence"/>
</dbReference>
<proteinExistence type="predicted"/>
<comment type="caution">
    <text evidence="2">The sequence shown here is derived from an EMBL/GenBank/DDBJ whole genome shotgun (WGS) entry which is preliminary data.</text>
</comment>
<sequence>MVRMELTTNECHTQPQESLNNRSYTNNDIHLSAEELSTSSQDRGMDEETSTTAAIASTSNQEQMDSAIEGTSASTTAALKQDPIMDSIIMAPPSRSASELRKKKPATTENSAPACISYPLVKATRPEPVSRARFEEMASITKADAQVRLVRLFKRPPKLFDDAEAAADAARSARASNEKAKEENWLKAARESLNAPAVPPTPWHSFRHIVSHYGRVGRLNKSPIQRRKASKAFVSQMKRSRGRRVHVDSTAGEALRYDGYPEMNNVAHVMSVDREFLGEVLGFQAGLEEWYKGRYAHEAKQAEAKRVEEDLVQGRMQEMMSTWQHVVAQGDERGADDMWEMIFGDSLAE</sequence>
<dbReference type="EMBL" id="JAUJDW010000183">
    <property type="protein sequence ID" value="KAK0618630.1"/>
    <property type="molecule type" value="Genomic_DNA"/>
</dbReference>
<name>A0AA39WNR7_9PEZI</name>
<feature type="compositionally biased region" description="Low complexity" evidence="1">
    <location>
        <begin position="50"/>
        <end position="59"/>
    </location>
</feature>
<evidence type="ECO:0000256" key="1">
    <source>
        <dbReference type="SAM" id="MobiDB-lite"/>
    </source>
</evidence>
<feature type="region of interest" description="Disordered" evidence="1">
    <location>
        <begin position="1"/>
        <end position="24"/>
    </location>
</feature>
<dbReference type="AlphaFoldDB" id="A0AA39WNR7"/>
<gene>
    <name evidence="2" type="ORF">DIS24_g11690</name>
</gene>
<keyword evidence="3" id="KW-1185">Reference proteome</keyword>
<feature type="compositionally biased region" description="Polar residues" evidence="1">
    <location>
        <begin position="60"/>
        <end position="73"/>
    </location>
</feature>
<organism evidence="2 3">
    <name type="scientific">Lasiodiplodia hormozganensis</name>
    <dbReference type="NCBI Taxonomy" id="869390"/>
    <lineage>
        <taxon>Eukaryota</taxon>
        <taxon>Fungi</taxon>
        <taxon>Dikarya</taxon>
        <taxon>Ascomycota</taxon>
        <taxon>Pezizomycotina</taxon>
        <taxon>Dothideomycetes</taxon>
        <taxon>Dothideomycetes incertae sedis</taxon>
        <taxon>Botryosphaeriales</taxon>
        <taxon>Botryosphaeriaceae</taxon>
        <taxon>Lasiodiplodia</taxon>
    </lineage>
</organism>
<evidence type="ECO:0000313" key="2">
    <source>
        <dbReference type="EMBL" id="KAK0618630.1"/>
    </source>
</evidence>
<reference evidence="2" key="1">
    <citation type="submission" date="2023-06" db="EMBL/GenBank/DDBJ databases">
        <title>Multi-omics analyses reveal the molecular pathogenesis toolkit of Lasiodiplodia hormozganensis, a cross-kingdom pathogen.</title>
        <authorList>
            <person name="Felix C."/>
            <person name="Meneses R."/>
            <person name="Goncalves M.F.M."/>
            <person name="Tilleman L."/>
            <person name="Duarte A.S."/>
            <person name="Jorrin-Novo J.V."/>
            <person name="Van De Peer Y."/>
            <person name="Deforce D."/>
            <person name="Van Nieuwerburgh F."/>
            <person name="Esteves A.C."/>
            <person name="Alves A."/>
        </authorList>
    </citation>
    <scope>NUCLEOTIDE SEQUENCE</scope>
    <source>
        <strain evidence="2">CBS 339.90</strain>
    </source>
</reference>
<feature type="region of interest" description="Disordered" evidence="1">
    <location>
        <begin position="36"/>
        <end position="73"/>
    </location>
</feature>
<protein>
    <submittedName>
        <fullName evidence="2">Uncharacterized protein</fullName>
    </submittedName>
</protein>
<accession>A0AA39WNR7</accession>
<evidence type="ECO:0000313" key="3">
    <source>
        <dbReference type="Proteomes" id="UP001175001"/>
    </source>
</evidence>